<dbReference type="Proteomes" id="UP000612585">
    <property type="component" value="Unassembled WGS sequence"/>
</dbReference>
<evidence type="ECO:0000313" key="2">
    <source>
        <dbReference type="EMBL" id="GIJ62875.1"/>
    </source>
</evidence>
<feature type="transmembrane region" description="Helical" evidence="1">
    <location>
        <begin position="299"/>
        <end position="319"/>
    </location>
</feature>
<keyword evidence="1" id="KW-0472">Membrane</keyword>
<dbReference type="AlphaFoldDB" id="A0A8J4E5B4"/>
<gene>
    <name evidence="2" type="ORF">Vau01_103910</name>
</gene>
<keyword evidence="1" id="KW-1133">Transmembrane helix</keyword>
<proteinExistence type="predicted"/>
<feature type="transmembrane region" description="Helical" evidence="1">
    <location>
        <begin position="196"/>
        <end position="214"/>
    </location>
</feature>
<feature type="transmembrane region" description="Helical" evidence="1">
    <location>
        <begin position="126"/>
        <end position="148"/>
    </location>
</feature>
<protein>
    <submittedName>
        <fullName evidence="2">Transporter</fullName>
    </submittedName>
</protein>
<comment type="caution">
    <text evidence="2">The sequence shown here is derived from an EMBL/GenBank/DDBJ whole genome shotgun (WGS) entry which is preliminary data.</text>
</comment>
<name>A0A8J4E5B4_9ACTN</name>
<evidence type="ECO:0000256" key="1">
    <source>
        <dbReference type="SAM" id="Phobius"/>
    </source>
</evidence>
<feature type="transmembrane region" description="Helical" evidence="1">
    <location>
        <begin position="168"/>
        <end position="189"/>
    </location>
</feature>
<sequence length="327" mass="35807">MIWLVWRQHRKQLLAGVIGLAVLALVLVPTGRSSHKASAAYSKCLDTLGNADFIPMEKAETCEKLANTLNDKYESWAFAGILLLVLPLLIGLFWGAPLVAREVEQGTHRLVWTQGITRRRWAVTKFGLITVTVVALSAVYTLLVNWWMEPLNNTVSERFGYIFFDQQGVVPIAYTLFAVAIGVFAGTVLPKMLSAMTTTLVVFLLVRIVVAVLVRPNIQGEETKTALVASTERIVPNPGGGSWITTTGMHRADGTLAQSGGIGYCTAAPGSRGGGPCGDMGEGAYNQWTYQPGDRFWPFQWVELGIFVVLSVALLYAALRRVRHRLS</sequence>
<reference evidence="2" key="1">
    <citation type="submission" date="2021-01" db="EMBL/GenBank/DDBJ databases">
        <title>Whole genome shotgun sequence of Virgisporangium aurantiacum NBRC 16421.</title>
        <authorList>
            <person name="Komaki H."/>
            <person name="Tamura T."/>
        </authorList>
    </citation>
    <scope>NUCLEOTIDE SEQUENCE</scope>
    <source>
        <strain evidence="2">NBRC 16421</strain>
    </source>
</reference>
<dbReference type="GO" id="GO:0005886">
    <property type="term" value="C:plasma membrane"/>
    <property type="evidence" value="ECO:0007669"/>
    <property type="project" value="UniProtKB-SubCell"/>
</dbReference>
<feature type="transmembrane region" description="Helical" evidence="1">
    <location>
        <begin position="76"/>
        <end position="100"/>
    </location>
</feature>
<keyword evidence="1" id="KW-0812">Transmembrane</keyword>
<dbReference type="RefSeq" id="WP_204008810.1">
    <property type="nucleotide sequence ID" value="NZ_BOPG01000084.1"/>
</dbReference>
<dbReference type="EMBL" id="BOPG01000084">
    <property type="protein sequence ID" value="GIJ62875.1"/>
    <property type="molecule type" value="Genomic_DNA"/>
</dbReference>
<keyword evidence="3" id="KW-1185">Reference proteome</keyword>
<evidence type="ECO:0000313" key="3">
    <source>
        <dbReference type="Proteomes" id="UP000612585"/>
    </source>
</evidence>
<organism evidence="2 3">
    <name type="scientific">Virgisporangium aurantiacum</name>
    <dbReference type="NCBI Taxonomy" id="175570"/>
    <lineage>
        <taxon>Bacteria</taxon>
        <taxon>Bacillati</taxon>
        <taxon>Actinomycetota</taxon>
        <taxon>Actinomycetes</taxon>
        <taxon>Micromonosporales</taxon>
        <taxon>Micromonosporaceae</taxon>
        <taxon>Virgisporangium</taxon>
    </lineage>
</organism>
<dbReference type="GO" id="GO:0140359">
    <property type="term" value="F:ABC-type transporter activity"/>
    <property type="evidence" value="ECO:0007669"/>
    <property type="project" value="InterPro"/>
</dbReference>
<dbReference type="Pfam" id="PF12679">
    <property type="entry name" value="ABC2_membrane_2"/>
    <property type="match status" value="1"/>
</dbReference>
<accession>A0A8J4E5B4</accession>